<dbReference type="InterPro" id="IPR032816">
    <property type="entry name" value="VTT_dom"/>
</dbReference>
<feature type="transmembrane region" description="Helical" evidence="7">
    <location>
        <begin position="27"/>
        <end position="48"/>
    </location>
</feature>
<keyword evidence="3 7" id="KW-1003">Cell membrane</keyword>
<keyword evidence="6 7" id="KW-0472">Membrane</keyword>
<evidence type="ECO:0000256" key="4">
    <source>
        <dbReference type="ARBA" id="ARBA00022692"/>
    </source>
</evidence>
<dbReference type="EMBL" id="CP098251">
    <property type="protein sequence ID" value="WAV90751.1"/>
    <property type="molecule type" value="Genomic_DNA"/>
</dbReference>
<evidence type="ECO:0000256" key="3">
    <source>
        <dbReference type="ARBA" id="ARBA00022475"/>
    </source>
</evidence>
<feature type="transmembrane region" description="Helical" evidence="7">
    <location>
        <begin position="154"/>
        <end position="175"/>
    </location>
</feature>
<evidence type="ECO:0000256" key="2">
    <source>
        <dbReference type="ARBA" id="ARBA00010792"/>
    </source>
</evidence>
<proteinExistence type="inferred from homology"/>
<organism evidence="9">
    <name type="scientific">Oxalobacter aliiformigenes</name>
    <dbReference type="NCBI Taxonomy" id="2946593"/>
    <lineage>
        <taxon>Bacteria</taxon>
        <taxon>Pseudomonadati</taxon>
        <taxon>Pseudomonadota</taxon>
        <taxon>Betaproteobacteria</taxon>
        <taxon>Burkholderiales</taxon>
        <taxon>Oxalobacteraceae</taxon>
        <taxon>Oxalobacter</taxon>
    </lineage>
</organism>
<protein>
    <submittedName>
        <fullName evidence="9">VTT domain-containing protein</fullName>
    </submittedName>
</protein>
<evidence type="ECO:0000313" key="9">
    <source>
        <dbReference type="EMBL" id="WAV90751.1"/>
    </source>
</evidence>
<evidence type="ECO:0000256" key="7">
    <source>
        <dbReference type="RuleBase" id="RU367016"/>
    </source>
</evidence>
<comment type="similarity">
    <text evidence="2 7">Belongs to the DedA family.</text>
</comment>
<evidence type="ECO:0000256" key="1">
    <source>
        <dbReference type="ARBA" id="ARBA00004651"/>
    </source>
</evidence>
<evidence type="ECO:0000256" key="5">
    <source>
        <dbReference type="ARBA" id="ARBA00022989"/>
    </source>
</evidence>
<name>A0A9E9NSX4_9BURK</name>
<keyword evidence="5 7" id="KW-1133">Transmembrane helix</keyword>
<feature type="transmembrane region" description="Helical" evidence="7">
    <location>
        <begin position="54"/>
        <end position="82"/>
    </location>
</feature>
<gene>
    <name evidence="9" type="ORF">NB646_07830</name>
</gene>
<feature type="transmembrane region" description="Helical" evidence="7">
    <location>
        <begin position="187"/>
        <end position="208"/>
    </location>
</feature>
<evidence type="ECO:0000256" key="6">
    <source>
        <dbReference type="ARBA" id="ARBA00023136"/>
    </source>
</evidence>
<dbReference type="PANTHER" id="PTHR30353:SF0">
    <property type="entry name" value="TRANSMEMBRANE PROTEIN"/>
    <property type="match status" value="1"/>
</dbReference>
<dbReference type="GO" id="GO:0005886">
    <property type="term" value="C:plasma membrane"/>
    <property type="evidence" value="ECO:0007669"/>
    <property type="project" value="UniProtKB-SubCell"/>
</dbReference>
<comment type="subcellular location">
    <subcellularLocation>
        <location evidence="1 7">Cell membrane</location>
        <topology evidence="1 7">Multi-pass membrane protein</topology>
    </subcellularLocation>
</comment>
<keyword evidence="4 7" id="KW-0812">Transmembrane</keyword>
<reference evidence="9" key="1">
    <citation type="journal article" date="2022" name="Front. Microbiol.">
        <title>New perspectives on an old grouping: The genomic and phenotypic variability of Oxalobacter formigenes and the implications for calcium oxalate stone prevention.</title>
        <authorList>
            <person name="Chmiel J.A."/>
            <person name="Carr C."/>
            <person name="Stuivenberg G.A."/>
            <person name="Venema R."/>
            <person name="Chanyi R.M."/>
            <person name="Al K.F."/>
            <person name="Giguere D."/>
            <person name="Say H."/>
            <person name="Akouris P.P."/>
            <person name="Dominguez Romero S.A."/>
            <person name="Kwong A."/>
            <person name="Tai V."/>
            <person name="Koval S.F."/>
            <person name="Razvi H."/>
            <person name="Bjazevic J."/>
            <person name="Burton J.P."/>
        </authorList>
    </citation>
    <scope>NUCLEOTIDE SEQUENCE</scope>
    <source>
        <strain evidence="9">OxK</strain>
    </source>
</reference>
<dbReference type="AlphaFoldDB" id="A0A9E9NSX4"/>
<sequence>MDFMQLLGVILHVDKALGTIISQYGTWVYVVLFAIIFCETGLVVAPFLPGDSLLFIAGAFCATGAMHLELLIILLIIAAVTGDNLNYFIGRKIGRAVFTRDYRWIDKKALHYTHVFFEKHGGKTITMCRFVPLVRTFAPFVAGVTEMHLLKFQLYNVAGAIVWVVGLVLGGYFFGNIPVIRNHLNTIVLLGVCAAVVPVILGGLWKLFQRALRSN</sequence>
<feature type="domain" description="VTT" evidence="8">
    <location>
        <begin position="48"/>
        <end position="172"/>
    </location>
</feature>
<accession>A0A9E9NSX4</accession>
<dbReference type="Pfam" id="PF09335">
    <property type="entry name" value="VTT_dom"/>
    <property type="match status" value="1"/>
</dbReference>
<dbReference type="PANTHER" id="PTHR30353">
    <property type="entry name" value="INNER MEMBRANE PROTEIN DEDA-RELATED"/>
    <property type="match status" value="1"/>
</dbReference>
<evidence type="ECO:0000259" key="8">
    <source>
        <dbReference type="Pfam" id="PF09335"/>
    </source>
</evidence>
<dbReference type="RefSeq" id="WP_269282733.1">
    <property type="nucleotide sequence ID" value="NZ_CP098249.1"/>
</dbReference>
<dbReference type="Proteomes" id="UP001164819">
    <property type="component" value="Chromosome"/>
</dbReference>
<dbReference type="InterPro" id="IPR032818">
    <property type="entry name" value="DedA-like"/>
</dbReference>